<evidence type="ECO:0000256" key="1">
    <source>
        <dbReference type="SAM" id="MobiDB-lite"/>
    </source>
</evidence>
<name>F8AZA0_9ACTN</name>
<organism evidence="2 3">
    <name type="scientific">Candidatus Protofrankia datiscae</name>
    <dbReference type="NCBI Taxonomy" id="2716812"/>
    <lineage>
        <taxon>Bacteria</taxon>
        <taxon>Bacillati</taxon>
        <taxon>Actinomycetota</taxon>
        <taxon>Actinomycetes</taxon>
        <taxon>Frankiales</taxon>
        <taxon>Frankiaceae</taxon>
        <taxon>Protofrankia</taxon>
    </lineage>
</organism>
<reference evidence="2 3" key="1">
    <citation type="submission" date="2011-05" db="EMBL/GenBank/DDBJ databases">
        <title>Complete sequence of chromosome of Frankia symbiont of Datisca glomerata.</title>
        <authorList>
            <consortium name="US DOE Joint Genome Institute"/>
            <person name="Lucas S."/>
            <person name="Han J."/>
            <person name="Lapidus A."/>
            <person name="Cheng J.-F."/>
            <person name="Goodwin L."/>
            <person name="Pitluck S."/>
            <person name="Peters L."/>
            <person name="Mikhailova N."/>
            <person name="Chertkov O."/>
            <person name="Teshima H."/>
            <person name="Han C."/>
            <person name="Tapia R."/>
            <person name="Land M."/>
            <person name="Hauser L."/>
            <person name="Kyrpides N."/>
            <person name="Ivanova N."/>
            <person name="Pagani I."/>
            <person name="Berry A."/>
            <person name="Pawlowski K."/>
            <person name="Persson T."/>
            <person name="Vanden Heuvel B."/>
            <person name="Benson D."/>
            <person name="Woyke T."/>
        </authorList>
    </citation>
    <scope>NUCLEOTIDE SEQUENCE [LARGE SCALE GENOMIC DNA]</scope>
    <source>
        <strain evidence="3">4085684</strain>
    </source>
</reference>
<dbReference type="STRING" id="656024.FsymDg_4376"/>
<sequence length="159" mass="16086" precursor="true">MTTMPVSLCRSRGTAVSTGAGAAPVPGAQERFAVAVADYLAAVADHWAVVTTLAGRRGGDAAVTAYAAAVDVEARVRVAQAQARVAGAPRDELADVFDLVAAVTLDRVAAWYLAGRPYRPAGLGAAERALARAARPVAARRTARRGGGPGRPVSVGAVA</sequence>
<dbReference type="HOGENOM" id="CLU_1675329_0_0_11"/>
<proteinExistence type="predicted"/>
<accession>F8AZA0</accession>
<dbReference type="Proteomes" id="UP000001549">
    <property type="component" value="Chromosome"/>
</dbReference>
<protein>
    <submittedName>
        <fullName evidence="2">Uncharacterized protein</fullName>
    </submittedName>
</protein>
<evidence type="ECO:0000313" key="3">
    <source>
        <dbReference type="Proteomes" id="UP000001549"/>
    </source>
</evidence>
<gene>
    <name evidence="2" type="ordered locus">FsymDg_4376</name>
</gene>
<dbReference type="EMBL" id="CP002801">
    <property type="protein sequence ID" value="AEH11629.1"/>
    <property type="molecule type" value="Genomic_DNA"/>
</dbReference>
<dbReference type="KEGG" id="fsy:FsymDg_4376"/>
<evidence type="ECO:0000313" key="2">
    <source>
        <dbReference type="EMBL" id="AEH11629.1"/>
    </source>
</evidence>
<dbReference type="AlphaFoldDB" id="F8AZA0"/>
<feature type="region of interest" description="Disordered" evidence="1">
    <location>
        <begin position="140"/>
        <end position="159"/>
    </location>
</feature>
<keyword evidence="3" id="KW-1185">Reference proteome</keyword>